<dbReference type="GO" id="GO:0008206">
    <property type="term" value="P:bile acid metabolic process"/>
    <property type="evidence" value="ECO:0007669"/>
    <property type="project" value="UniProtKB-ARBA"/>
</dbReference>
<dbReference type="PANTHER" id="PTHR42760:SF83">
    <property type="entry name" value="(3R)-3-HYDROXYACYL-COA DEHYDROGENASE"/>
    <property type="match status" value="1"/>
</dbReference>
<evidence type="ECO:0000313" key="4">
    <source>
        <dbReference type="Proteomes" id="UP000241848"/>
    </source>
</evidence>
<dbReference type="PRINTS" id="PR00080">
    <property type="entry name" value="SDRFAMILY"/>
</dbReference>
<dbReference type="PROSITE" id="PS00061">
    <property type="entry name" value="ADH_SHORT"/>
    <property type="match status" value="1"/>
</dbReference>
<accession>A0A2T2WJZ8</accession>
<dbReference type="GO" id="GO:0016616">
    <property type="term" value="F:oxidoreductase activity, acting on the CH-OH group of donors, NAD or NADP as acceptor"/>
    <property type="evidence" value="ECO:0007669"/>
    <property type="project" value="TreeGrafter"/>
</dbReference>
<proteinExistence type="inferred from homology"/>
<dbReference type="PRINTS" id="PR00081">
    <property type="entry name" value="GDHRDH"/>
</dbReference>
<dbReference type="AlphaFoldDB" id="A0A2T2WJZ8"/>
<evidence type="ECO:0000256" key="2">
    <source>
        <dbReference type="ARBA" id="ARBA00023002"/>
    </source>
</evidence>
<dbReference type="GO" id="GO:0048038">
    <property type="term" value="F:quinone binding"/>
    <property type="evidence" value="ECO:0007669"/>
    <property type="project" value="TreeGrafter"/>
</dbReference>
<dbReference type="EMBL" id="PXYV01000015">
    <property type="protein sequence ID" value="PSR22569.1"/>
    <property type="molecule type" value="Genomic_DNA"/>
</dbReference>
<gene>
    <name evidence="3" type="ORF">C7B45_06495</name>
</gene>
<dbReference type="GO" id="GO:0006633">
    <property type="term" value="P:fatty acid biosynthetic process"/>
    <property type="evidence" value="ECO:0007669"/>
    <property type="project" value="TreeGrafter"/>
</dbReference>
<evidence type="ECO:0000256" key="1">
    <source>
        <dbReference type="ARBA" id="ARBA00006484"/>
    </source>
</evidence>
<dbReference type="InterPro" id="IPR020904">
    <property type="entry name" value="Sc_DH/Rdtase_CS"/>
</dbReference>
<dbReference type="InterPro" id="IPR002347">
    <property type="entry name" value="SDR_fam"/>
</dbReference>
<dbReference type="FunFam" id="3.40.50.720:FF:000084">
    <property type="entry name" value="Short-chain dehydrogenase reductase"/>
    <property type="match status" value="1"/>
</dbReference>
<dbReference type="Proteomes" id="UP000241848">
    <property type="component" value="Unassembled WGS sequence"/>
</dbReference>
<comment type="caution">
    <text evidence="3">The sequence shown here is derived from an EMBL/GenBank/DDBJ whole genome shotgun (WGS) entry which is preliminary data.</text>
</comment>
<protein>
    <submittedName>
        <fullName evidence="3">Dehydrogenase</fullName>
    </submittedName>
</protein>
<name>A0A2T2WJZ8_9FIRM</name>
<dbReference type="Pfam" id="PF13561">
    <property type="entry name" value="adh_short_C2"/>
    <property type="match status" value="1"/>
</dbReference>
<dbReference type="PANTHER" id="PTHR42760">
    <property type="entry name" value="SHORT-CHAIN DEHYDROGENASES/REDUCTASES FAMILY MEMBER"/>
    <property type="match status" value="1"/>
</dbReference>
<evidence type="ECO:0000313" key="3">
    <source>
        <dbReference type="EMBL" id="PSR22569.1"/>
    </source>
</evidence>
<sequence>MQLEGKVCAVTGAAGAIGFSIAQEFLREGARVALIDIDGAKLSTLLQALRQEGYSERDAFVWEADVGQQLSIRDALSAVTRILGPLDVIVANAGIARSEAFLETTAHTWNETLRINLTGVFYTVQEAARHMVAQHAGSIITMSSTNGLMAEKNLAAYNASKAGIMLLTKTLAIELAPYGIRANALNPGVIDTGLAQKAGLPEEEIQGYLSKIPLGRLGQPREVARAAVFLASDASSYITGHGLVIDGGQLAEE</sequence>
<reference evidence="3 4" key="1">
    <citation type="journal article" date="2014" name="BMC Genomics">
        <title>Comparison of environmental and isolate Sulfobacillus genomes reveals diverse carbon, sulfur, nitrogen, and hydrogen metabolisms.</title>
        <authorList>
            <person name="Justice N.B."/>
            <person name="Norman A."/>
            <person name="Brown C.T."/>
            <person name="Singh A."/>
            <person name="Thomas B.C."/>
            <person name="Banfield J.F."/>
        </authorList>
    </citation>
    <scope>NUCLEOTIDE SEQUENCE [LARGE SCALE GENOMIC DNA]</scope>
    <source>
        <strain evidence="3">AMDSBA3</strain>
    </source>
</reference>
<comment type="similarity">
    <text evidence="1">Belongs to the short-chain dehydrogenases/reductases (SDR) family.</text>
</comment>
<organism evidence="3 4">
    <name type="scientific">Sulfobacillus acidophilus</name>
    <dbReference type="NCBI Taxonomy" id="53633"/>
    <lineage>
        <taxon>Bacteria</taxon>
        <taxon>Bacillati</taxon>
        <taxon>Bacillota</taxon>
        <taxon>Clostridia</taxon>
        <taxon>Eubacteriales</taxon>
        <taxon>Clostridiales Family XVII. Incertae Sedis</taxon>
        <taxon>Sulfobacillus</taxon>
    </lineage>
</organism>
<dbReference type="Gene3D" id="3.40.50.720">
    <property type="entry name" value="NAD(P)-binding Rossmann-like Domain"/>
    <property type="match status" value="1"/>
</dbReference>
<dbReference type="InterPro" id="IPR036291">
    <property type="entry name" value="NAD(P)-bd_dom_sf"/>
</dbReference>
<dbReference type="SUPFAM" id="SSF51735">
    <property type="entry name" value="NAD(P)-binding Rossmann-fold domains"/>
    <property type="match status" value="1"/>
</dbReference>
<dbReference type="NCBIfam" id="NF005559">
    <property type="entry name" value="PRK07231.1"/>
    <property type="match status" value="1"/>
</dbReference>
<keyword evidence="2" id="KW-0560">Oxidoreductase</keyword>